<dbReference type="STRING" id="196109.A0A136J7E3"/>
<dbReference type="AlphaFoldDB" id="A0A136J7E3"/>
<proteinExistence type="predicted"/>
<evidence type="ECO:0000313" key="2">
    <source>
        <dbReference type="EMBL" id="KXJ93093.1"/>
    </source>
</evidence>
<dbReference type="InterPro" id="IPR053267">
    <property type="entry name" value="Verrucosidin_biosynth-assoc"/>
</dbReference>
<feature type="compositionally biased region" description="Polar residues" evidence="1">
    <location>
        <begin position="14"/>
        <end position="31"/>
    </location>
</feature>
<reference evidence="3" key="1">
    <citation type="submission" date="2016-02" db="EMBL/GenBank/DDBJ databases">
        <title>Draft genome sequence of Microdochium bolleyi, a fungal endophyte of beachgrass.</title>
        <authorList>
            <consortium name="DOE Joint Genome Institute"/>
            <person name="David A.S."/>
            <person name="May G."/>
            <person name="Haridas S."/>
            <person name="Lim J."/>
            <person name="Wang M."/>
            <person name="Labutti K."/>
            <person name="Lipzen A."/>
            <person name="Barry K."/>
            <person name="Grigoriev I.V."/>
        </authorList>
    </citation>
    <scope>NUCLEOTIDE SEQUENCE [LARGE SCALE GENOMIC DNA]</scope>
    <source>
        <strain evidence="3">J235TASD1</strain>
    </source>
</reference>
<dbReference type="Proteomes" id="UP000070501">
    <property type="component" value="Unassembled WGS sequence"/>
</dbReference>
<organism evidence="2 3">
    <name type="scientific">Microdochium bolleyi</name>
    <dbReference type="NCBI Taxonomy" id="196109"/>
    <lineage>
        <taxon>Eukaryota</taxon>
        <taxon>Fungi</taxon>
        <taxon>Dikarya</taxon>
        <taxon>Ascomycota</taxon>
        <taxon>Pezizomycotina</taxon>
        <taxon>Sordariomycetes</taxon>
        <taxon>Xylariomycetidae</taxon>
        <taxon>Xylariales</taxon>
        <taxon>Microdochiaceae</taxon>
        <taxon>Microdochium</taxon>
    </lineage>
</organism>
<dbReference type="OrthoDB" id="5335812at2759"/>
<dbReference type="PANTHER" id="PTHR42087:SF1">
    <property type="entry name" value="ILP IS AN APOPTOSIS INHIBITOR"/>
    <property type="match status" value="1"/>
</dbReference>
<gene>
    <name evidence="2" type="ORF">Micbo1qcDRAFT_161012</name>
</gene>
<evidence type="ECO:0008006" key="4">
    <source>
        <dbReference type="Google" id="ProtNLM"/>
    </source>
</evidence>
<feature type="region of interest" description="Disordered" evidence="1">
    <location>
        <begin position="1"/>
        <end position="32"/>
    </location>
</feature>
<dbReference type="EMBL" id="KQ964248">
    <property type="protein sequence ID" value="KXJ93093.1"/>
    <property type="molecule type" value="Genomic_DNA"/>
</dbReference>
<sequence length="233" mass="26188">MSHSQHRSGYEGSSGASTSYRRGANGTQQDESPPFELFEWHPGFHSCLRYFLDHSQHEVTVQALSAFINILLPCQNPQRPVFSYRVNASPSSMHAQSSRAAPIPSHSSPSAVSLIPYIRRLVVTGFDTPEILHGFFGDDWPAGIRPLHQTERRNYLFAAKSGSWIEVKTQYDIVDHGQVVPFLKPLSNVSETEIVDAETQWSEWLAMQDWMVGPRSPDVARETAAVVIKREEP</sequence>
<evidence type="ECO:0000256" key="1">
    <source>
        <dbReference type="SAM" id="MobiDB-lite"/>
    </source>
</evidence>
<dbReference type="PANTHER" id="PTHR42087">
    <property type="entry name" value="ILP IS AN APOPTOSIS INHIBITOR"/>
    <property type="match status" value="1"/>
</dbReference>
<name>A0A136J7E3_9PEZI</name>
<accession>A0A136J7E3</accession>
<dbReference type="InParanoid" id="A0A136J7E3"/>
<protein>
    <recommendedName>
        <fullName evidence="4">Ilp is an apoptosis inhibitor</fullName>
    </recommendedName>
</protein>
<keyword evidence="3" id="KW-1185">Reference proteome</keyword>
<evidence type="ECO:0000313" key="3">
    <source>
        <dbReference type="Proteomes" id="UP000070501"/>
    </source>
</evidence>